<dbReference type="OrthoDB" id="3200163at2759"/>
<comment type="caution">
    <text evidence="5">The sequence shown here is derived from an EMBL/GenBank/DDBJ whole genome shotgun (WGS) entry which is preliminary data.</text>
</comment>
<dbReference type="InterPro" id="IPR019826">
    <property type="entry name" value="Carboxylesterase_B_AS"/>
</dbReference>
<evidence type="ECO:0000256" key="2">
    <source>
        <dbReference type="ARBA" id="ARBA00022801"/>
    </source>
</evidence>
<dbReference type="AlphaFoldDB" id="A0A0F9Z8K6"/>
<dbReference type="InterPro" id="IPR029058">
    <property type="entry name" value="AB_hydrolase_fold"/>
</dbReference>
<dbReference type="Gene3D" id="3.40.50.1820">
    <property type="entry name" value="alpha/beta hydrolase"/>
    <property type="match status" value="1"/>
</dbReference>
<dbReference type="ESTHER" id="triha-a0a0f9z8k6">
    <property type="family name" value="Fungal_carboxylesterase_lipase"/>
</dbReference>
<dbReference type="SUPFAM" id="SSF53474">
    <property type="entry name" value="alpha/beta-Hydrolases"/>
    <property type="match status" value="1"/>
</dbReference>
<dbReference type="InterPro" id="IPR002018">
    <property type="entry name" value="CarbesteraseB"/>
</dbReference>
<dbReference type="Proteomes" id="UP000034112">
    <property type="component" value="Unassembled WGS sequence"/>
</dbReference>
<evidence type="ECO:0000313" key="5">
    <source>
        <dbReference type="EMBL" id="KKO96926.1"/>
    </source>
</evidence>
<proteinExistence type="inferred from homology"/>
<dbReference type="PANTHER" id="PTHR11559">
    <property type="entry name" value="CARBOXYLESTERASE"/>
    <property type="match status" value="1"/>
</dbReference>
<organism evidence="5 6">
    <name type="scientific">Trichoderma harzianum</name>
    <name type="common">Hypocrea lixii</name>
    <dbReference type="NCBI Taxonomy" id="5544"/>
    <lineage>
        <taxon>Eukaryota</taxon>
        <taxon>Fungi</taxon>
        <taxon>Dikarya</taxon>
        <taxon>Ascomycota</taxon>
        <taxon>Pezizomycotina</taxon>
        <taxon>Sordariomycetes</taxon>
        <taxon>Hypocreomycetidae</taxon>
        <taxon>Hypocreales</taxon>
        <taxon>Hypocreaceae</taxon>
        <taxon>Trichoderma</taxon>
    </lineage>
</organism>
<evidence type="ECO:0000313" key="6">
    <source>
        <dbReference type="Proteomes" id="UP000034112"/>
    </source>
</evidence>
<dbReference type="InterPro" id="IPR050309">
    <property type="entry name" value="Type-B_Carboxylest/Lipase"/>
</dbReference>
<reference evidence="6" key="1">
    <citation type="journal article" date="2015" name="Genome Announc.">
        <title>Draft whole-genome sequence of the biocontrol agent Trichoderma harzianum T6776.</title>
        <authorList>
            <person name="Baroncelli R."/>
            <person name="Piaggeschi G."/>
            <person name="Fiorini L."/>
            <person name="Bertolini E."/>
            <person name="Zapparata A."/>
            <person name="Pe M.E."/>
            <person name="Sarrocco S."/>
            <person name="Vannacci G."/>
        </authorList>
    </citation>
    <scope>NUCLEOTIDE SEQUENCE [LARGE SCALE GENOMIC DNA]</scope>
    <source>
        <strain evidence="6">T6776</strain>
    </source>
</reference>
<keyword evidence="2 3" id="KW-0378">Hydrolase</keyword>
<protein>
    <recommendedName>
        <fullName evidence="3">Carboxylic ester hydrolase</fullName>
        <ecNumber evidence="3">3.1.1.-</ecNumber>
    </recommendedName>
</protein>
<evidence type="ECO:0000259" key="4">
    <source>
        <dbReference type="Pfam" id="PF00135"/>
    </source>
</evidence>
<dbReference type="EMBL" id="JOKZ01000687">
    <property type="protein sequence ID" value="KKO96926.1"/>
    <property type="molecule type" value="Genomic_DNA"/>
</dbReference>
<evidence type="ECO:0000256" key="3">
    <source>
        <dbReference type="RuleBase" id="RU361235"/>
    </source>
</evidence>
<feature type="domain" description="Carboxylesterase type B" evidence="4">
    <location>
        <begin position="250"/>
        <end position="340"/>
    </location>
</feature>
<comment type="similarity">
    <text evidence="1 3">Belongs to the type-B carboxylesterase/lipase family.</text>
</comment>
<gene>
    <name evidence="5" type="ORF">THAR02_10968</name>
</gene>
<dbReference type="Pfam" id="PF00135">
    <property type="entry name" value="COesterase"/>
    <property type="match status" value="1"/>
</dbReference>
<dbReference type="PROSITE" id="PS00122">
    <property type="entry name" value="CARBOXYLESTERASE_B_1"/>
    <property type="match status" value="1"/>
</dbReference>
<dbReference type="GO" id="GO:0016787">
    <property type="term" value="F:hydrolase activity"/>
    <property type="evidence" value="ECO:0007669"/>
    <property type="project" value="UniProtKB-KW"/>
</dbReference>
<name>A0A0F9Z8K6_TRIHA</name>
<accession>A0A0F9Z8K6</accession>
<dbReference type="EC" id="3.1.1.-" evidence="3"/>
<sequence length="623" mass="69551">MDLRKARLNARNALQRAGALSFKPVSSAKWVDIKRTWTGKLHVRIEHDTIKNCTPEMMRWWFENLGRSTNWDGVGFDGPLISFYHLWHHRDHVSVTPISGSKTGFAPGGSTRISEQFNDCHEKINIIAVTERLDNGEFTFITKRLGLTVCRIFHLYSAEENGLRFYAETVIGVDTPVFGWLINWLVVPFIYSKSTAERWIRHNIEETGRSECVIPSLYDHHHVNNRGSQAVTFASAASGVCDMTKLVTDSLHMGTPIIAVSIQYRLNIFALGDGTGPPNLALRDQALALQWVQDHIAGFGGDPGLVTLAGESAGAIYSHGHLVTDAPVRQVILASGSLFISPPQPRQAVSAVRDAVLKRLRGINPALDLESASGDHIVEAIKQCGLQHFFLEIEDQLKEWQTKTGNAEKLLLTDVQKEAAIWQAGVWATEPGDIVMAFDAAGEYSEELKKLYHIYPDRPSSCKTGALDFINDYKFLLQIPLLQKLWKDANKHVHWCLVDEPNPWQPSSGAHHAVDLVLLFGGFDLSFSPGSEHVGQAMREAWIKFINLKEPWPKATSTYYAFGPHGVCKVLDDRELQSRRRITQIKKLQEMDAVLLNKTLAALSARKYGHGPTEAETRNALAS</sequence>
<evidence type="ECO:0000256" key="1">
    <source>
        <dbReference type="ARBA" id="ARBA00005964"/>
    </source>
</evidence>